<dbReference type="InterPro" id="IPR011701">
    <property type="entry name" value="MFS"/>
</dbReference>
<feature type="transmembrane region" description="Helical" evidence="7">
    <location>
        <begin position="345"/>
        <end position="365"/>
    </location>
</feature>
<protein>
    <recommendedName>
        <fullName evidence="8">Major facilitator superfamily (MFS) profile domain-containing protein</fullName>
    </recommendedName>
</protein>
<feature type="transmembrane region" description="Helical" evidence="7">
    <location>
        <begin position="106"/>
        <end position="124"/>
    </location>
</feature>
<evidence type="ECO:0000256" key="3">
    <source>
        <dbReference type="ARBA" id="ARBA00022692"/>
    </source>
</evidence>
<feature type="transmembrane region" description="Helical" evidence="7">
    <location>
        <begin position="371"/>
        <end position="390"/>
    </location>
</feature>
<evidence type="ECO:0000313" key="9">
    <source>
        <dbReference type="EMBL" id="CAA9493219.1"/>
    </source>
</evidence>
<feature type="transmembrane region" description="Helical" evidence="7">
    <location>
        <begin position="44"/>
        <end position="65"/>
    </location>
</feature>
<evidence type="ECO:0000256" key="2">
    <source>
        <dbReference type="ARBA" id="ARBA00022448"/>
    </source>
</evidence>
<dbReference type="GO" id="GO:0005886">
    <property type="term" value="C:plasma membrane"/>
    <property type="evidence" value="ECO:0007669"/>
    <property type="project" value="UniProtKB-SubCell"/>
</dbReference>
<evidence type="ECO:0000256" key="4">
    <source>
        <dbReference type="ARBA" id="ARBA00022989"/>
    </source>
</evidence>
<feature type="transmembrane region" description="Helical" evidence="7">
    <location>
        <begin position="320"/>
        <end position="338"/>
    </location>
</feature>
<dbReference type="InterPro" id="IPR036259">
    <property type="entry name" value="MFS_trans_sf"/>
</dbReference>
<name>A0A6J4S968_9ACTN</name>
<keyword evidence="4 7" id="KW-1133">Transmembrane helix</keyword>
<sequence>MPPVQLRVALLALAVGLVLADSSVVTLGLPAVLGDFDASPAGVSWVLTAYNLALALAAVPAALLVRGADGAARIARLGLVVFAVASAVCALAPSLGALIAARCVQGLGGAAVACASLALLSAATGSRARGATIWGAAGALGAAVGPPLGGVLTDLLSWEAIFFVQVPIALVCLLAARAGVEAPPAATAPAAAPVPPSASAVPAERDGRLWTESAVEPELESPWGGGPPASPPETEDRFTRDRTGGRWSRGGASDDDDRGRAGGVGDDPPAPVDAESGAHRAARTRPDVRVLLALALLGAGLTAALFLLVLLLIAGWRHDPLTAAAAVSVMPVAALLAGRVGRGDALSRGAVGAVLVAGGLAALGLLPDADIAWIIAPQVLIGIGLGLSLGPLTEAALRGRTDQALHGGWTIAARHAGVVAALALLTPIFTADLERQEDRAAEAVLARILESPLSPTTKLSLGLELAGTLDAAEGEVPDPGPAFDAARPGPGEARAYASLREDVDDELDRAATSAFERSFLVAAALALLALIPLLMPAGVRA</sequence>
<feature type="compositionally biased region" description="Basic and acidic residues" evidence="6">
    <location>
        <begin position="234"/>
        <end position="244"/>
    </location>
</feature>
<feature type="transmembrane region" description="Helical" evidence="7">
    <location>
        <begin position="155"/>
        <end position="176"/>
    </location>
</feature>
<feature type="transmembrane region" description="Helical" evidence="7">
    <location>
        <begin position="131"/>
        <end position="149"/>
    </location>
</feature>
<dbReference type="PROSITE" id="PS50850">
    <property type="entry name" value="MFS"/>
    <property type="match status" value="1"/>
</dbReference>
<feature type="domain" description="Major facilitator superfamily (MFS) profile" evidence="8">
    <location>
        <begin position="7"/>
        <end position="541"/>
    </location>
</feature>
<feature type="region of interest" description="Disordered" evidence="6">
    <location>
        <begin position="186"/>
        <end position="280"/>
    </location>
</feature>
<dbReference type="PANTHER" id="PTHR42718">
    <property type="entry name" value="MAJOR FACILITATOR SUPERFAMILY MULTIDRUG TRANSPORTER MFSC"/>
    <property type="match status" value="1"/>
</dbReference>
<feature type="compositionally biased region" description="Low complexity" evidence="6">
    <location>
        <begin position="186"/>
        <end position="202"/>
    </location>
</feature>
<dbReference type="SUPFAM" id="SSF103473">
    <property type="entry name" value="MFS general substrate transporter"/>
    <property type="match status" value="1"/>
</dbReference>
<dbReference type="Pfam" id="PF07690">
    <property type="entry name" value="MFS_1"/>
    <property type="match status" value="1"/>
</dbReference>
<evidence type="ECO:0000256" key="7">
    <source>
        <dbReference type="SAM" id="Phobius"/>
    </source>
</evidence>
<comment type="subcellular location">
    <subcellularLocation>
        <location evidence="1">Cell membrane</location>
        <topology evidence="1">Multi-pass membrane protein</topology>
    </subcellularLocation>
</comment>
<evidence type="ECO:0000256" key="6">
    <source>
        <dbReference type="SAM" id="MobiDB-lite"/>
    </source>
</evidence>
<dbReference type="Gene3D" id="1.20.1250.20">
    <property type="entry name" value="MFS general substrate transporter like domains"/>
    <property type="match status" value="1"/>
</dbReference>
<keyword evidence="3 7" id="KW-0812">Transmembrane</keyword>
<proteinExistence type="predicted"/>
<evidence type="ECO:0000256" key="5">
    <source>
        <dbReference type="ARBA" id="ARBA00023136"/>
    </source>
</evidence>
<dbReference type="GO" id="GO:0022857">
    <property type="term" value="F:transmembrane transporter activity"/>
    <property type="evidence" value="ECO:0007669"/>
    <property type="project" value="InterPro"/>
</dbReference>
<accession>A0A6J4S968</accession>
<gene>
    <name evidence="9" type="ORF">AVDCRST_MAG85-1343</name>
</gene>
<dbReference type="EMBL" id="CADCVT010000146">
    <property type="protein sequence ID" value="CAA9493219.1"/>
    <property type="molecule type" value="Genomic_DNA"/>
</dbReference>
<dbReference type="InterPro" id="IPR020846">
    <property type="entry name" value="MFS_dom"/>
</dbReference>
<evidence type="ECO:0000259" key="8">
    <source>
        <dbReference type="PROSITE" id="PS50850"/>
    </source>
</evidence>
<organism evidence="9">
    <name type="scientific">uncultured Solirubrobacteraceae bacterium</name>
    <dbReference type="NCBI Taxonomy" id="1162706"/>
    <lineage>
        <taxon>Bacteria</taxon>
        <taxon>Bacillati</taxon>
        <taxon>Actinomycetota</taxon>
        <taxon>Thermoleophilia</taxon>
        <taxon>Solirubrobacterales</taxon>
        <taxon>Solirubrobacteraceae</taxon>
        <taxon>environmental samples</taxon>
    </lineage>
</organism>
<dbReference type="PANTHER" id="PTHR42718:SF9">
    <property type="entry name" value="MAJOR FACILITATOR SUPERFAMILY MULTIDRUG TRANSPORTER MFSC"/>
    <property type="match status" value="1"/>
</dbReference>
<keyword evidence="5 7" id="KW-0472">Membrane</keyword>
<dbReference type="AlphaFoldDB" id="A0A6J4S968"/>
<feature type="transmembrane region" description="Helical" evidence="7">
    <location>
        <begin position="77"/>
        <end position="100"/>
    </location>
</feature>
<feature type="transmembrane region" description="Helical" evidence="7">
    <location>
        <begin position="290"/>
        <end position="314"/>
    </location>
</feature>
<reference evidence="9" key="1">
    <citation type="submission" date="2020-02" db="EMBL/GenBank/DDBJ databases">
        <authorList>
            <person name="Meier V. D."/>
        </authorList>
    </citation>
    <scope>NUCLEOTIDE SEQUENCE</scope>
    <source>
        <strain evidence="9">AVDCRST_MAG85</strain>
    </source>
</reference>
<evidence type="ECO:0000256" key="1">
    <source>
        <dbReference type="ARBA" id="ARBA00004651"/>
    </source>
</evidence>
<keyword evidence="2" id="KW-0813">Transport</keyword>
<feature type="transmembrane region" description="Helical" evidence="7">
    <location>
        <begin position="519"/>
        <end position="539"/>
    </location>
</feature>